<dbReference type="PANTHER" id="PTHR11839">
    <property type="entry name" value="UDP/ADP-SUGAR PYROPHOSPHATASE"/>
    <property type="match status" value="1"/>
</dbReference>
<dbReference type="PANTHER" id="PTHR11839:SF15">
    <property type="entry name" value="URIDINE DIPHOSPHATE GLUCOSE PYROPHOSPHATASE NUDT14"/>
    <property type="match status" value="1"/>
</dbReference>
<dbReference type="Gene3D" id="3.90.79.10">
    <property type="entry name" value="Nucleoside Triphosphate Pyrophosphohydrolase"/>
    <property type="match status" value="1"/>
</dbReference>
<organism evidence="2 4">
    <name type="scientific">Rotaria socialis</name>
    <dbReference type="NCBI Taxonomy" id="392032"/>
    <lineage>
        <taxon>Eukaryota</taxon>
        <taxon>Metazoa</taxon>
        <taxon>Spiralia</taxon>
        <taxon>Gnathifera</taxon>
        <taxon>Rotifera</taxon>
        <taxon>Eurotatoria</taxon>
        <taxon>Bdelloidea</taxon>
        <taxon>Philodinida</taxon>
        <taxon>Philodinidae</taxon>
        <taxon>Rotaria</taxon>
    </lineage>
</organism>
<dbReference type="Proteomes" id="UP000663869">
    <property type="component" value="Unassembled WGS sequence"/>
</dbReference>
<evidence type="ECO:0008006" key="5">
    <source>
        <dbReference type="Google" id="ProtNLM"/>
    </source>
</evidence>
<sequence length="397" mass="45804">MQLVFADHPVPSVVTKSIFLAGPSPREANAIDWRHEAISCLCSSSIDYDGTVFIPVPEQRFYGTDYDPSAWTYDNQISWECECRHVADLIVFWVPRHVNGRMPGFTTNVEFGEDLHCGKIVYGRPEDAEKCLYLDKRMKDLKLPVFISLEDTLHHAVSLLGTGAFRTSGEVYIPLFIWKTEQFQSWYFNLKTAGNRLEKAKLLHHVESRNPKHVFSYLLWVKVWIEAENRYKENEFVFARKDISAVLAYYRDSDEDIKIVIVKEFRSSVNNADGFVYELPSGSSSSPSMDPQFTAKHELEEECGLTIMDMSRFKFIEQRQVAATLSSHRAQLYSIELTKDEYENILKNEIKNKTFGVPDDSERTYLTMVSISQLQHSLLDFSMLGMIYCALFLNKQD</sequence>
<gene>
    <name evidence="2" type="ORF">FME351_LOCUS27394</name>
    <name evidence="3" type="ORF">TSG867_LOCUS13540</name>
</gene>
<dbReference type="EMBL" id="CAJOBQ010000725">
    <property type="protein sequence ID" value="CAF4408521.1"/>
    <property type="molecule type" value="Genomic_DNA"/>
</dbReference>
<protein>
    <recommendedName>
        <fullName evidence="5">Nudix hydrolase domain-containing protein</fullName>
    </recommendedName>
</protein>
<keyword evidence="1" id="KW-0378">Hydrolase</keyword>
<dbReference type="SUPFAM" id="SSF55811">
    <property type="entry name" value="Nudix"/>
    <property type="match status" value="1"/>
</dbReference>
<dbReference type="InterPro" id="IPR039470">
    <property type="entry name" value="Nuc_deoxyri_tr2"/>
</dbReference>
<comment type="caution">
    <text evidence="2">The sequence shown here is derived from an EMBL/GenBank/DDBJ whole genome shotgun (WGS) entry which is preliminary data.</text>
</comment>
<evidence type="ECO:0000313" key="2">
    <source>
        <dbReference type="EMBL" id="CAF3696113.1"/>
    </source>
</evidence>
<evidence type="ECO:0000256" key="1">
    <source>
        <dbReference type="ARBA" id="ARBA00022801"/>
    </source>
</evidence>
<dbReference type="InterPro" id="IPR015797">
    <property type="entry name" value="NUDIX_hydrolase-like_dom_sf"/>
</dbReference>
<dbReference type="Gene3D" id="3.40.50.450">
    <property type="match status" value="1"/>
</dbReference>
<dbReference type="GO" id="GO:0016787">
    <property type="term" value="F:hydrolase activity"/>
    <property type="evidence" value="ECO:0007669"/>
    <property type="project" value="UniProtKB-KW"/>
</dbReference>
<dbReference type="GO" id="GO:0019693">
    <property type="term" value="P:ribose phosphate metabolic process"/>
    <property type="evidence" value="ECO:0007669"/>
    <property type="project" value="TreeGrafter"/>
</dbReference>
<dbReference type="Pfam" id="PF15891">
    <property type="entry name" value="Nuc_deoxyri_tr2"/>
    <property type="match status" value="1"/>
</dbReference>
<accession>A0A818U662</accession>
<evidence type="ECO:0000313" key="4">
    <source>
        <dbReference type="Proteomes" id="UP000663869"/>
    </source>
</evidence>
<dbReference type="EMBL" id="CAJNYU010003732">
    <property type="protein sequence ID" value="CAF3696113.1"/>
    <property type="molecule type" value="Genomic_DNA"/>
</dbReference>
<proteinExistence type="predicted"/>
<name>A0A818U662_9BILA</name>
<dbReference type="GO" id="GO:0006753">
    <property type="term" value="P:nucleoside phosphate metabolic process"/>
    <property type="evidence" value="ECO:0007669"/>
    <property type="project" value="TreeGrafter"/>
</dbReference>
<dbReference type="Proteomes" id="UP000663862">
    <property type="component" value="Unassembled WGS sequence"/>
</dbReference>
<dbReference type="AlphaFoldDB" id="A0A818U662"/>
<evidence type="ECO:0000313" key="3">
    <source>
        <dbReference type="EMBL" id="CAF4408521.1"/>
    </source>
</evidence>
<reference evidence="2" key="1">
    <citation type="submission" date="2021-02" db="EMBL/GenBank/DDBJ databases">
        <authorList>
            <person name="Nowell W R."/>
        </authorList>
    </citation>
    <scope>NUCLEOTIDE SEQUENCE</scope>
</reference>